<reference evidence="2" key="1">
    <citation type="submission" date="2023-03" db="EMBL/GenBank/DDBJ databases">
        <title>Massive genome expansion in bonnet fungi (Mycena s.s.) driven by repeated elements and novel gene families across ecological guilds.</title>
        <authorList>
            <consortium name="Lawrence Berkeley National Laboratory"/>
            <person name="Harder C.B."/>
            <person name="Miyauchi S."/>
            <person name="Viragh M."/>
            <person name="Kuo A."/>
            <person name="Thoen E."/>
            <person name="Andreopoulos B."/>
            <person name="Lu D."/>
            <person name="Skrede I."/>
            <person name="Drula E."/>
            <person name="Henrissat B."/>
            <person name="Morin E."/>
            <person name="Kohler A."/>
            <person name="Barry K."/>
            <person name="LaButti K."/>
            <person name="Morin E."/>
            <person name="Salamov A."/>
            <person name="Lipzen A."/>
            <person name="Mereny Z."/>
            <person name="Hegedus B."/>
            <person name="Baldrian P."/>
            <person name="Stursova M."/>
            <person name="Weitz H."/>
            <person name="Taylor A."/>
            <person name="Grigoriev I.V."/>
            <person name="Nagy L.G."/>
            <person name="Martin F."/>
            <person name="Kauserud H."/>
        </authorList>
    </citation>
    <scope>NUCLEOTIDE SEQUENCE</scope>
    <source>
        <strain evidence="2">CBHHK200</strain>
    </source>
</reference>
<evidence type="ECO:0000313" key="2">
    <source>
        <dbReference type="EMBL" id="KAJ7030902.1"/>
    </source>
</evidence>
<organism evidence="2 3">
    <name type="scientific">Mycena alexandri</name>
    <dbReference type="NCBI Taxonomy" id="1745969"/>
    <lineage>
        <taxon>Eukaryota</taxon>
        <taxon>Fungi</taxon>
        <taxon>Dikarya</taxon>
        <taxon>Basidiomycota</taxon>
        <taxon>Agaricomycotina</taxon>
        <taxon>Agaricomycetes</taxon>
        <taxon>Agaricomycetidae</taxon>
        <taxon>Agaricales</taxon>
        <taxon>Marasmiineae</taxon>
        <taxon>Mycenaceae</taxon>
        <taxon>Mycena</taxon>
    </lineage>
</organism>
<dbReference type="AlphaFoldDB" id="A0AAD6SPA4"/>
<protein>
    <submittedName>
        <fullName evidence="2">Uncharacterized protein</fullName>
    </submittedName>
</protein>
<feature type="region of interest" description="Disordered" evidence="1">
    <location>
        <begin position="62"/>
        <end position="92"/>
    </location>
</feature>
<dbReference type="EMBL" id="JARJCM010000086">
    <property type="protein sequence ID" value="KAJ7030902.1"/>
    <property type="molecule type" value="Genomic_DNA"/>
</dbReference>
<sequence length="109" mass="12156">MKPLIITCRGMNPTGLRQQIDDSKDHERALAWVKACIIIHTLVRLIEDGTEDDEYLQELVQEGLANQAPAPAPTIDTEAAATTRNSRSQRKRVDLKTRLFASGAAEDRE</sequence>
<evidence type="ECO:0000256" key="1">
    <source>
        <dbReference type="SAM" id="MobiDB-lite"/>
    </source>
</evidence>
<name>A0AAD6SPA4_9AGAR</name>
<evidence type="ECO:0000313" key="3">
    <source>
        <dbReference type="Proteomes" id="UP001218188"/>
    </source>
</evidence>
<gene>
    <name evidence="2" type="ORF">C8F04DRAFT_1186373</name>
</gene>
<dbReference type="Proteomes" id="UP001218188">
    <property type="component" value="Unassembled WGS sequence"/>
</dbReference>
<keyword evidence="3" id="KW-1185">Reference proteome</keyword>
<accession>A0AAD6SPA4</accession>
<proteinExistence type="predicted"/>
<comment type="caution">
    <text evidence="2">The sequence shown here is derived from an EMBL/GenBank/DDBJ whole genome shotgun (WGS) entry which is preliminary data.</text>
</comment>